<dbReference type="EnsemblPlants" id="ORUFI04G04620.1">
    <property type="protein sequence ID" value="ORUFI04G04620.1"/>
    <property type="gene ID" value="ORUFI04G04620"/>
</dbReference>
<accession>A0A0E0P5U4</accession>
<reference evidence="1" key="2">
    <citation type="submission" date="2015-06" db="UniProtKB">
        <authorList>
            <consortium name="EnsemblPlants"/>
        </authorList>
    </citation>
    <scope>IDENTIFICATION</scope>
</reference>
<evidence type="ECO:0000313" key="2">
    <source>
        <dbReference type="Proteomes" id="UP000008022"/>
    </source>
</evidence>
<sequence>MALASLDRSCAFLVSICDITHRARRRHGSGRPGYWASAATAYRRFWALAAAAGPRGKLVPTKRPEKAN</sequence>
<dbReference type="AlphaFoldDB" id="A0A0E0P5U4"/>
<reference evidence="2" key="1">
    <citation type="submission" date="2013-06" db="EMBL/GenBank/DDBJ databases">
        <authorList>
            <person name="Zhao Q."/>
        </authorList>
    </citation>
    <scope>NUCLEOTIDE SEQUENCE</scope>
    <source>
        <strain evidence="2">cv. W1943</strain>
    </source>
</reference>
<proteinExistence type="predicted"/>
<name>A0A0E0P5U4_ORYRU</name>
<dbReference type="HOGENOM" id="CLU_2798454_0_0_1"/>
<dbReference type="Proteomes" id="UP000008022">
    <property type="component" value="Unassembled WGS sequence"/>
</dbReference>
<protein>
    <submittedName>
        <fullName evidence="1">Uncharacterized protein</fullName>
    </submittedName>
</protein>
<dbReference type="Gramene" id="ORUFI04G04620.1">
    <property type="protein sequence ID" value="ORUFI04G04620.1"/>
    <property type="gene ID" value="ORUFI04G04620"/>
</dbReference>
<keyword evidence="2" id="KW-1185">Reference proteome</keyword>
<organism evidence="1 2">
    <name type="scientific">Oryza rufipogon</name>
    <name type="common">Brownbeard rice</name>
    <name type="synonym">Asian wild rice</name>
    <dbReference type="NCBI Taxonomy" id="4529"/>
    <lineage>
        <taxon>Eukaryota</taxon>
        <taxon>Viridiplantae</taxon>
        <taxon>Streptophyta</taxon>
        <taxon>Embryophyta</taxon>
        <taxon>Tracheophyta</taxon>
        <taxon>Spermatophyta</taxon>
        <taxon>Magnoliopsida</taxon>
        <taxon>Liliopsida</taxon>
        <taxon>Poales</taxon>
        <taxon>Poaceae</taxon>
        <taxon>BOP clade</taxon>
        <taxon>Oryzoideae</taxon>
        <taxon>Oryzeae</taxon>
        <taxon>Oryzinae</taxon>
        <taxon>Oryza</taxon>
    </lineage>
</organism>
<evidence type="ECO:0000313" key="1">
    <source>
        <dbReference type="EnsemblPlants" id="ORUFI04G04620.1"/>
    </source>
</evidence>